<reference evidence="2 3" key="1">
    <citation type="submission" date="2021-01" db="EMBL/GenBank/DDBJ databases">
        <title>Genomic Encyclopedia of Type Strains, Phase IV (KMG-IV): sequencing the most valuable type-strain genomes for metagenomic binning, comparative biology and taxonomic classification.</title>
        <authorList>
            <person name="Goeker M."/>
        </authorList>
    </citation>
    <scope>NUCLEOTIDE SEQUENCE [LARGE SCALE GENOMIC DNA]</scope>
    <source>
        <strain evidence="2 3">DSM 24834</strain>
    </source>
</reference>
<proteinExistence type="predicted"/>
<evidence type="ECO:0000313" key="2">
    <source>
        <dbReference type="EMBL" id="MBM7585672.1"/>
    </source>
</evidence>
<keyword evidence="3" id="KW-1185">Reference proteome</keyword>
<evidence type="ECO:0000256" key="1">
    <source>
        <dbReference type="SAM" id="SignalP"/>
    </source>
</evidence>
<feature type="chain" id="PRO_5045170310" evidence="1">
    <location>
        <begin position="25"/>
        <end position="72"/>
    </location>
</feature>
<name>A0ABS2NCT8_9BACI</name>
<keyword evidence="1" id="KW-0732">Signal</keyword>
<sequence>MREIFLLLIAVSFLLLGCSSNSNGESLATYDYSQLVSDLEKEGIEPKLPTGFPIGITEYELLKPSHETPLIQ</sequence>
<dbReference type="Proteomes" id="UP001646157">
    <property type="component" value="Unassembled WGS sequence"/>
</dbReference>
<comment type="caution">
    <text evidence="2">The sequence shown here is derived from an EMBL/GenBank/DDBJ whole genome shotgun (WGS) entry which is preliminary data.</text>
</comment>
<accession>A0ABS2NCT8</accession>
<protein>
    <submittedName>
        <fullName evidence="2">Uncharacterized protein</fullName>
    </submittedName>
</protein>
<gene>
    <name evidence="2" type="ORF">JOC86_002214</name>
</gene>
<evidence type="ECO:0000313" key="3">
    <source>
        <dbReference type="Proteomes" id="UP001646157"/>
    </source>
</evidence>
<feature type="signal peptide" evidence="1">
    <location>
        <begin position="1"/>
        <end position="24"/>
    </location>
</feature>
<organism evidence="2 3">
    <name type="scientific">Rossellomorea pakistanensis</name>
    <dbReference type="NCBI Taxonomy" id="992288"/>
    <lineage>
        <taxon>Bacteria</taxon>
        <taxon>Bacillati</taxon>
        <taxon>Bacillota</taxon>
        <taxon>Bacilli</taxon>
        <taxon>Bacillales</taxon>
        <taxon>Bacillaceae</taxon>
        <taxon>Rossellomorea</taxon>
    </lineage>
</organism>
<dbReference type="EMBL" id="JAFBDZ010000002">
    <property type="protein sequence ID" value="MBM7585672.1"/>
    <property type="molecule type" value="Genomic_DNA"/>
</dbReference>
<dbReference type="PROSITE" id="PS51257">
    <property type="entry name" value="PROKAR_LIPOPROTEIN"/>
    <property type="match status" value="1"/>
</dbReference>